<evidence type="ECO:0000256" key="8">
    <source>
        <dbReference type="SAM" id="MobiDB-lite"/>
    </source>
</evidence>
<dbReference type="PANTHER" id="PTHR30151">
    <property type="entry name" value="ALKANE SULFONATE ABC TRANSPORTER-RELATED, MEMBRANE SUBUNIT"/>
    <property type="match status" value="1"/>
</dbReference>
<comment type="subcellular location">
    <subcellularLocation>
        <location evidence="1 7">Cell membrane</location>
        <topology evidence="1 7">Multi-pass membrane protein</topology>
    </subcellularLocation>
</comment>
<evidence type="ECO:0000256" key="1">
    <source>
        <dbReference type="ARBA" id="ARBA00004651"/>
    </source>
</evidence>
<dbReference type="Gene3D" id="1.10.3720.10">
    <property type="entry name" value="MetI-like"/>
    <property type="match status" value="1"/>
</dbReference>
<evidence type="ECO:0000256" key="4">
    <source>
        <dbReference type="ARBA" id="ARBA00022692"/>
    </source>
</evidence>
<evidence type="ECO:0000256" key="2">
    <source>
        <dbReference type="ARBA" id="ARBA00022448"/>
    </source>
</evidence>
<gene>
    <name evidence="10" type="ORF">ACFQ4G_19615</name>
</gene>
<evidence type="ECO:0000313" key="10">
    <source>
        <dbReference type="EMBL" id="MFD1303777.1"/>
    </source>
</evidence>
<evidence type="ECO:0000256" key="5">
    <source>
        <dbReference type="ARBA" id="ARBA00022989"/>
    </source>
</evidence>
<reference evidence="11" key="1">
    <citation type="journal article" date="2019" name="Int. J. Syst. Evol. Microbiol.">
        <title>The Global Catalogue of Microorganisms (GCM) 10K type strain sequencing project: providing services to taxonomists for standard genome sequencing and annotation.</title>
        <authorList>
            <consortium name="The Broad Institute Genomics Platform"/>
            <consortium name="The Broad Institute Genome Sequencing Center for Infectious Disease"/>
            <person name="Wu L."/>
            <person name="Ma J."/>
        </authorList>
    </citation>
    <scope>NUCLEOTIDE SEQUENCE [LARGE SCALE GENOMIC DNA]</scope>
    <source>
        <strain evidence="11">CCUG 56108</strain>
    </source>
</reference>
<dbReference type="EMBL" id="JBHTND010000038">
    <property type="protein sequence ID" value="MFD1303777.1"/>
    <property type="molecule type" value="Genomic_DNA"/>
</dbReference>
<feature type="transmembrane region" description="Helical" evidence="7">
    <location>
        <begin position="348"/>
        <end position="369"/>
    </location>
</feature>
<dbReference type="Pfam" id="PF00528">
    <property type="entry name" value="BPD_transp_1"/>
    <property type="match status" value="1"/>
</dbReference>
<feature type="transmembrane region" description="Helical" evidence="7">
    <location>
        <begin position="227"/>
        <end position="246"/>
    </location>
</feature>
<dbReference type="PROSITE" id="PS50928">
    <property type="entry name" value="ABC_TM1"/>
    <property type="match status" value="1"/>
</dbReference>
<evidence type="ECO:0000259" key="9">
    <source>
        <dbReference type="PROSITE" id="PS50928"/>
    </source>
</evidence>
<comment type="caution">
    <text evidence="10">The sequence shown here is derived from an EMBL/GenBank/DDBJ whole genome shotgun (WGS) entry which is preliminary data.</text>
</comment>
<evidence type="ECO:0000313" key="11">
    <source>
        <dbReference type="Proteomes" id="UP001597176"/>
    </source>
</evidence>
<feature type="transmembrane region" description="Helical" evidence="7">
    <location>
        <begin position="82"/>
        <end position="105"/>
    </location>
</feature>
<feature type="region of interest" description="Disordered" evidence="8">
    <location>
        <begin position="1"/>
        <end position="63"/>
    </location>
</feature>
<dbReference type="InterPro" id="IPR000515">
    <property type="entry name" value="MetI-like"/>
</dbReference>
<feature type="compositionally biased region" description="Basic and acidic residues" evidence="8">
    <location>
        <begin position="1"/>
        <end position="10"/>
    </location>
</feature>
<keyword evidence="6 7" id="KW-0472">Membrane</keyword>
<dbReference type="InterPro" id="IPR035906">
    <property type="entry name" value="MetI-like_sf"/>
</dbReference>
<feature type="transmembrane region" description="Helical" evidence="7">
    <location>
        <begin position="192"/>
        <end position="215"/>
    </location>
</feature>
<feature type="transmembrane region" description="Helical" evidence="7">
    <location>
        <begin position="252"/>
        <end position="270"/>
    </location>
</feature>
<evidence type="ECO:0000256" key="6">
    <source>
        <dbReference type="ARBA" id="ARBA00023136"/>
    </source>
</evidence>
<dbReference type="Proteomes" id="UP001597176">
    <property type="component" value="Unassembled WGS sequence"/>
</dbReference>
<dbReference type="PANTHER" id="PTHR30151:SF0">
    <property type="entry name" value="ABC TRANSPORTER PERMEASE PROTEIN MJ0413-RELATED"/>
    <property type="match status" value="1"/>
</dbReference>
<evidence type="ECO:0000256" key="7">
    <source>
        <dbReference type="RuleBase" id="RU363032"/>
    </source>
</evidence>
<keyword evidence="11" id="KW-1185">Reference proteome</keyword>
<dbReference type="RefSeq" id="WP_238205027.1">
    <property type="nucleotide sequence ID" value="NZ_JBHTND010000038.1"/>
</dbReference>
<protein>
    <submittedName>
        <fullName evidence="10">ABC transporter permease</fullName>
    </submittedName>
</protein>
<sequence>MSTEMRHGVERASLLPPAGEGGPRSGSDEGSAPSGETATSPAHSVGTLAREGGKDALDVPPSKRRRSWIGVARPLSPRRRTVLAILSFLIPLLTWAAVSYVPFLWHPLVEVTDPGDIAWMEPGMRVPKAAFADEVATAKAAGTAEPAGKPANPVYLPAPHEVATAFWTSLTAQPTQRDAIRLPLSLWHSIQIIFWGFVLSSIVGVPLGILCGAQPTLARVTEPVIEFVRYMPAPAFGALMVAILGIYDGPKIAIIVIGTFFQQVLVIANTTRRIEPLLIEAALTLGARNLRLIRRVIVPAMLPQLYRDQRILLGWAWTYLIVAELIGTSSGITFFITQQARYQHFDNVYAAILIIGLVGSATDLALAWLGRRLFPYDRSEA</sequence>
<comment type="similarity">
    <text evidence="7">Belongs to the binding-protein-dependent transport system permease family.</text>
</comment>
<name>A0ABW3X303_9HYPH</name>
<keyword evidence="3" id="KW-1003">Cell membrane</keyword>
<dbReference type="SUPFAM" id="SSF161098">
    <property type="entry name" value="MetI-like"/>
    <property type="match status" value="1"/>
</dbReference>
<keyword evidence="5 7" id="KW-1133">Transmembrane helix</keyword>
<proteinExistence type="inferred from homology"/>
<accession>A0ABW3X303</accession>
<feature type="domain" description="ABC transmembrane type-1" evidence="9">
    <location>
        <begin position="186"/>
        <end position="370"/>
    </location>
</feature>
<organism evidence="10 11">
    <name type="scientific">Methylobacterium marchantiae</name>
    <dbReference type="NCBI Taxonomy" id="600331"/>
    <lineage>
        <taxon>Bacteria</taxon>
        <taxon>Pseudomonadati</taxon>
        <taxon>Pseudomonadota</taxon>
        <taxon>Alphaproteobacteria</taxon>
        <taxon>Hyphomicrobiales</taxon>
        <taxon>Methylobacteriaceae</taxon>
        <taxon>Methylobacterium</taxon>
    </lineage>
</organism>
<keyword evidence="4 7" id="KW-0812">Transmembrane</keyword>
<evidence type="ECO:0000256" key="3">
    <source>
        <dbReference type="ARBA" id="ARBA00022475"/>
    </source>
</evidence>
<feature type="transmembrane region" description="Helical" evidence="7">
    <location>
        <begin position="311"/>
        <end position="336"/>
    </location>
</feature>
<keyword evidence="2 7" id="KW-0813">Transport</keyword>
<dbReference type="CDD" id="cd06261">
    <property type="entry name" value="TM_PBP2"/>
    <property type="match status" value="1"/>
</dbReference>